<comment type="subcellular location">
    <subcellularLocation>
        <location evidence="1">Cell envelope</location>
    </subcellularLocation>
</comment>
<keyword evidence="4" id="KW-0472">Membrane</keyword>
<dbReference type="InterPro" id="IPR050465">
    <property type="entry name" value="UPF0194_transport"/>
</dbReference>
<proteinExistence type="predicted"/>
<evidence type="ECO:0000256" key="1">
    <source>
        <dbReference type="ARBA" id="ARBA00004196"/>
    </source>
</evidence>
<protein>
    <submittedName>
        <fullName evidence="7">HlyD family secretion protein</fullName>
    </submittedName>
</protein>
<keyword evidence="2" id="KW-0175">Coiled coil</keyword>
<evidence type="ECO:0000256" key="4">
    <source>
        <dbReference type="SAM" id="Phobius"/>
    </source>
</evidence>
<evidence type="ECO:0000313" key="8">
    <source>
        <dbReference type="Proteomes" id="UP000823486"/>
    </source>
</evidence>
<dbReference type="PANTHER" id="PTHR32347:SF14">
    <property type="entry name" value="EFFLUX SYSTEM COMPONENT YKNX-RELATED"/>
    <property type="match status" value="1"/>
</dbReference>
<feature type="domain" description="YknX-like C-terminal permuted SH3-like" evidence="6">
    <location>
        <begin position="310"/>
        <end position="371"/>
    </location>
</feature>
<dbReference type="Pfam" id="PF25989">
    <property type="entry name" value="YknX_C"/>
    <property type="match status" value="1"/>
</dbReference>
<dbReference type="Gene3D" id="2.40.30.170">
    <property type="match status" value="1"/>
</dbReference>
<reference evidence="7 8" key="1">
    <citation type="submission" date="2021-01" db="EMBL/GenBank/DDBJ databases">
        <title>Genomic Encyclopedia of Type Strains, Phase IV (KMG-IV): sequencing the most valuable type-strain genomes for metagenomic binning, comparative biology and taxonomic classification.</title>
        <authorList>
            <person name="Goeker M."/>
        </authorList>
    </citation>
    <scope>NUCLEOTIDE SEQUENCE [LARGE SCALE GENOMIC DNA]</scope>
    <source>
        <strain evidence="7 8">DSM 105482</strain>
    </source>
</reference>
<feature type="domain" description="YknX-like barrel-sandwich hybrid" evidence="5">
    <location>
        <begin position="64"/>
        <end position="213"/>
    </location>
</feature>
<dbReference type="EMBL" id="JAFBFI010000001">
    <property type="protein sequence ID" value="MBM7690724.1"/>
    <property type="molecule type" value="Genomic_DNA"/>
</dbReference>
<dbReference type="InterPro" id="IPR058639">
    <property type="entry name" value="BSH_YknX-like"/>
</dbReference>
<evidence type="ECO:0000259" key="6">
    <source>
        <dbReference type="Pfam" id="PF25989"/>
    </source>
</evidence>
<dbReference type="PANTHER" id="PTHR32347">
    <property type="entry name" value="EFFLUX SYSTEM COMPONENT YKNX-RELATED"/>
    <property type="match status" value="1"/>
</dbReference>
<keyword evidence="4" id="KW-0812">Transmembrane</keyword>
<evidence type="ECO:0000256" key="2">
    <source>
        <dbReference type="ARBA" id="ARBA00023054"/>
    </source>
</evidence>
<dbReference type="RefSeq" id="WP_204537411.1">
    <property type="nucleotide sequence ID" value="NZ_JAFBFI010000001.1"/>
</dbReference>
<dbReference type="Proteomes" id="UP000823486">
    <property type="component" value="Unassembled WGS sequence"/>
</dbReference>
<organism evidence="7 8">
    <name type="scientific">Peribacillus deserti</name>
    <dbReference type="NCBI Taxonomy" id="673318"/>
    <lineage>
        <taxon>Bacteria</taxon>
        <taxon>Bacillati</taxon>
        <taxon>Bacillota</taxon>
        <taxon>Bacilli</taxon>
        <taxon>Bacillales</taxon>
        <taxon>Bacillaceae</taxon>
        <taxon>Peribacillus</taxon>
    </lineage>
</organism>
<dbReference type="Pfam" id="PF25984">
    <property type="entry name" value="BSH_YknX"/>
    <property type="match status" value="1"/>
</dbReference>
<evidence type="ECO:0000256" key="3">
    <source>
        <dbReference type="SAM" id="MobiDB-lite"/>
    </source>
</evidence>
<sequence length="410" mass="45234">MNKTLKILIAAVLALFIGLNLFLLYKEDNKIKRTSYVQTWKKAKKEDLARTLPSKGVVVPSEQQFVQHDPEKGSFNKFLVKEGEEVKTGTPLYSFIPENSDELAARLEAEKTAVQGAIDSTETHIQSLTSYQSSIESNTPAASDTVEAETNKDDLKAFEIEKEIYQLEADQSRLESKLSSIDTQLSSLGTSESEVTVESEIDGTVQKIRQDLKNPLITVSSSAASVEGILSENHRKAVKEGMKVKVSAQKGKGKSSGELADVSSTPEMEPHVKKKSQYTYTASIENQKPFTLIGSHVEVQIITKEVKDAIIVPKDSIFKEKKKHYVYVLGRDGLVHKTKVEAGAASGGKREVKSGLKAGDAVVLKPEEVVENKGPFFTPLHAGKVRMSEFIDMFEDKKWLIPFLTGIKEG</sequence>
<evidence type="ECO:0000313" key="7">
    <source>
        <dbReference type="EMBL" id="MBM7690724.1"/>
    </source>
</evidence>
<comment type="caution">
    <text evidence="7">The sequence shown here is derived from an EMBL/GenBank/DDBJ whole genome shotgun (WGS) entry which is preliminary data.</text>
</comment>
<feature type="transmembrane region" description="Helical" evidence="4">
    <location>
        <begin position="7"/>
        <end position="25"/>
    </location>
</feature>
<keyword evidence="8" id="KW-1185">Reference proteome</keyword>
<evidence type="ECO:0000259" key="5">
    <source>
        <dbReference type="Pfam" id="PF25984"/>
    </source>
</evidence>
<keyword evidence="4" id="KW-1133">Transmembrane helix</keyword>
<accession>A0ABS2QDG6</accession>
<name>A0ABS2QDG6_9BACI</name>
<gene>
    <name evidence="7" type="ORF">JOC77_000127</name>
</gene>
<feature type="region of interest" description="Disordered" evidence="3">
    <location>
        <begin position="245"/>
        <end position="273"/>
    </location>
</feature>
<dbReference type="InterPro" id="IPR058637">
    <property type="entry name" value="YknX-like_C"/>
</dbReference>
<dbReference type="Gene3D" id="2.40.420.20">
    <property type="match status" value="1"/>
</dbReference>